<protein>
    <submittedName>
        <fullName evidence="3">DUF4255 domain-containing protein</fullName>
    </submittedName>
</protein>
<dbReference type="EMBL" id="JAKIKS010000011">
    <property type="protein sequence ID" value="MCL1123751.1"/>
    <property type="molecule type" value="Genomic_DNA"/>
</dbReference>
<feature type="region of interest" description="Disordered" evidence="1">
    <location>
        <begin position="173"/>
        <end position="194"/>
    </location>
</feature>
<accession>A0ABT0L7S9</accession>
<name>A0ABT0L7S9_9GAMM</name>
<evidence type="ECO:0000313" key="3">
    <source>
        <dbReference type="EMBL" id="MCL1123751.1"/>
    </source>
</evidence>
<evidence type="ECO:0000313" key="4">
    <source>
        <dbReference type="Proteomes" id="UP001203423"/>
    </source>
</evidence>
<feature type="compositionally biased region" description="Basic and acidic residues" evidence="1">
    <location>
        <begin position="175"/>
        <end position="184"/>
    </location>
</feature>
<feature type="domain" description="Pvc16 N-terminal" evidence="2">
    <location>
        <begin position="8"/>
        <end position="183"/>
    </location>
</feature>
<dbReference type="Pfam" id="PF14065">
    <property type="entry name" value="Pvc16_N"/>
    <property type="match status" value="1"/>
</dbReference>
<dbReference type="RefSeq" id="WP_248939038.1">
    <property type="nucleotide sequence ID" value="NZ_JAKIKS010000011.1"/>
</dbReference>
<gene>
    <name evidence="3" type="ORF">L2764_04420</name>
</gene>
<sequence length="194" mass="21948">MILSCVNFIALQLNQYIKNTFDINEDIVIISNLVEQDGSIIPQVNNKLVLCVVNLEKETSVQGRNHHKSSISATSLSKALPIHFNVYLLVCANFNGDNYPESLKFISTAVAFFQQRNMFNHQNSPELSAGIDKLILDIENVKSQEMCSLWNMIGAKYMPSILYKIRLVSIDPDSPESRETRISKPDYSIHQQAN</sequence>
<evidence type="ECO:0000259" key="2">
    <source>
        <dbReference type="Pfam" id="PF14065"/>
    </source>
</evidence>
<organism evidence="3 4">
    <name type="scientific">Shewanella surugensis</name>
    <dbReference type="NCBI Taxonomy" id="212020"/>
    <lineage>
        <taxon>Bacteria</taxon>
        <taxon>Pseudomonadati</taxon>
        <taxon>Pseudomonadota</taxon>
        <taxon>Gammaproteobacteria</taxon>
        <taxon>Alteromonadales</taxon>
        <taxon>Shewanellaceae</taxon>
        <taxon>Shewanella</taxon>
    </lineage>
</organism>
<proteinExistence type="predicted"/>
<evidence type="ECO:0000256" key="1">
    <source>
        <dbReference type="SAM" id="MobiDB-lite"/>
    </source>
</evidence>
<reference evidence="3 4" key="1">
    <citation type="submission" date="2022-01" db="EMBL/GenBank/DDBJ databases">
        <title>Whole genome-based taxonomy of the Shewanellaceae.</title>
        <authorList>
            <person name="Martin-Rodriguez A.J."/>
        </authorList>
    </citation>
    <scope>NUCLEOTIDE SEQUENCE [LARGE SCALE GENOMIC DNA]</scope>
    <source>
        <strain evidence="3 4">DSM 17177</strain>
    </source>
</reference>
<keyword evidence="4" id="KW-1185">Reference proteome</keyword>
<comment type="caution">
    <text evidence="3">The sequence shown here is derived from an EMBL/GenBank/DDBJ whole genome shotgun (WGS) entry which is preliminary data.</text>
</comment>
<dbReference type="Proteomes" id="UP001203423">
    <property type="component" value="Unassembled WGS sequence"/>
</dbReference>
<dbReference type="InterPro" id="IPR025351">
    <property type="entry name" value="Pvc16_N"/>
</dbReference>